<keyword evidence="3" id="KW-1185">Reference proteome</keyword>
<dbReference type="RefSeq" id="WP_191177413.1">
    <property type="nucleotide sequence ID" value="NZ_JACWMW010000006.1"/>
</dbReference>
<comment type="caution">
    <text evidence="2">The sequence shown here is derived from an EMBL/GenBank/DDBJ whole genome shotgun (WGS) entry which is preliminary data.</text>
</comment>
<dbReference type="EMBL" id="JACWMW010000006">
    <property type="protein sequence ID" value="MBD1387574.1"/>
    <property type="molecule type" value="Genomic_DNA"/>
</dbReference>
<sequence length="506" mass="59429">MHPKSIALIFPHQLFEKHPAVKKERLVYLVEESLYFNQYTFHKKKLLLHRASMKFYADHLTAKGIEVEYIEATDDLCDVRKLVPFLASQGVVQIHYCDVADNWLEKRLDTQCAKHNIALAKYRTPNYLNSADDVAEFFDGRKTYFQTDFYIAERKKRNILLEANGKPLGGKWTYDSENRLKFPKNEAVPVLEVPNENKYVTEAQQWVDDHYPHNYGNLASPFGNLGGFYPVTYTDAERWLDSFLKQSFQNFGIYEDAMVAHESFLYHSVLTPALNIGLLNPQQVINKALDFAAENNIPLNSLEGFIRQIMGWREFIHIVYEREGVKQRTKNYWGFSRKIPASFWKGETGIAPVDTVIKRVLRTGYSHHIERLMVMGNFMLLCEFDPHQVYQWFMEMYIDAYDWVMVPNTYGMTQFADGGLMMTKPYISGSNYLMKMGDWPKGEWQSIWDGLFWRFMHVHRNFFMRNPRLGMLIKTFDKMSKEKQQKHLNTAESFLKELDKQGGYIK</sequence>
<dbReference type="PANTHER" id="PTHR38657">
    <property type="entry name" value="SLR1343 PROTEIN"/>
    <property type="match status" value="1"/>
</dbReference>
<dbReference type="Gene3D" id="1.25.40.80">
    <property type="match status" value="1"/>
</dbReference>
<dbReference type="InterPro" id="IPR052551">
    <property type="entry name" value="UV-DNA_repair_photolyase"/>
</dbReference>
<reference evidence="2 3" key="1">
    <citation type="submission" date="2020-09" db="EMBL/GenBank/DDBJ databases">
        <title>Novel species of Mucilaginibacter isolated from a glacier on the Tibetan Plateau.</title>
        <authorList>
            <person name="Liu Q."/>
            <person name="Xin Y.-H."/>
        </authorList>
    </citation>
    <scope>NUCLEOTIDE SEQUENCE [LARGE SCALE GENOMIC DNA]</scope>
    <source>
        <strain evidence="2 3">CGMCC 1.13878</strain>
    </source>
</reference>
<organism evidence="2 3">
    <name type="scientific">Mucilaginibacter rigui</name>
    <dbReference type="NCBI Taxonomy" id="534635"/>
    <lineage>
        <taxon>Bacteria</taxon>
        <taxon>Pseudomonadati</taxon>
        <taxon>Bacteroidota</taxon>
        <taxon>Sphingobacteriia</taxon>
        <taxon>Sphingobacteriales</taxon>
        <taxon>Sphingobacteriaceae</taxon>
        <taxon>Mucilaginibacter</taxon>
    </lineage>
</organism>
<proteinExistence type="predicted"/>
<dbReference type="InterPro" id="IPR005101">
    <property type="entry name" value="Cryptochr/Photolyase_FAD-bd"/>
</dbReference>
<protein>
    <submittedName>
        <fullName evidence="2">Cryptochrome/photolyase family protein</fullName>
    </submittedName>
</protein>
<dbReference type="Gene3D" id="1.10.10.1710">
    <property type="entry name" value="Deoxyribodipyrimidine photolyase-related"/>
    <property type="match status" value="1"/>
</dbReference>
<dbReference type="Gene3D" id="3.40.50.620">
    <property type="entry name" value="HUPs"/>
    <property type="match status" value="1"/>
</dbReference>
<dbReference type="InterPro" id="IPR007357">
    <property type="entry name" value="PhrB-like"/>
</dbReference>
<dbReference type="InterPro" id="IPR036134">
    <property type="entry name" value="Crypto/Photolyase_FAD-like_sf"/>
</dbReference>
<dbReference type="Gene3D" id="1.10.579.10">
    <property type="entry name" value="DNA Cyclobutane Dipyrimidine Photolyase, subunit A, domain 3"/>
    <property type="match status" value="1"/>
</dbReference>
<dbReference type="Pfam" id="PF04244">
    <property type="entry name" value="DPRP"/>
    <property type="match status" value="1"/>
</dbReference>
<name>A0ABR7XAI6_9SPHI</name>
<dbReference type="Proteomes" id="UP000618754">
    <property type="component" value="Unassembled WGS sequence"/>
</dbReference>
<dbReference type="PANTHER" id="PTHR38657:SF1">
    <property type="entry name" value="SLR1343 PROTEIN"/>
    <property type="match status" value="1"/>
</dbReference>
<evidence type="ECO:0000259" key="1">
    <source>
        <dbReference type="Pfam" id="PF03441"/>
    </source>
</evidence>
<evidence type="ECO:0000313" key="3">
    <source>
        <dbReference type="Proteomes" id="UP000618754"/>
    </source>
</evidence>
<dbReference type="InterPro" id="IPR014729">
    <property type="entry name" value="Rossmann-like_a/b/a_fold"/>
</dbReference>
<dbReference type="Pfam" id="PF03441">
    <property type="entry name" value="FAD_binding_7"/>
    <property type="match status" value="1"/>
</dbReference>
<accession>A0ABR7XAI6</accession>
<gene>
    <name evidence="2" type="ORF">IDJ75_19980</name>
</gene>
<evidence type="ECO:0000313" key="2">
    <source>
        <dbReference type="EMBL" id="MBD1387574.1"/>
    </source>
</evidence>
<feature type="domain" description="Cryptochrome/DNA photolyase FAD-binding" evidence="1">
    <location>
        <begin position="310"/>
        <end position="403"/>
    </location>
</feature>
<dbReference type="SUPFAM" id="SSF48173">
    <property type="entry name" value="Cryptochrome/photolyase FAD-binding domain"/>
    <property type="match status" value="1"/>
</dbReference>